<dbReference type="AlphaFoldDB" id="A0A103XF76"/>
<accession>A0A103XF76</accession>
<name>A0A103XF76_CYNCS</name>
<comment type="caution">
    <text evidence="1">The sequence shown here is derived from an EMBL/GenBank/DDBJ whole genome shotgun (WGS) entry which is preliminary data.</text>
</comment>
<proteinExistence type="predicted"/>
<reference evidence="1 2" key="1">
    <citation type="journal article" date="2016" name="Sci. Rep.">
        <title>The genome sequence of the outbreeding globe artichoke constructed de novo incorporating a phase-aware low-pass sequencing strategy of F1 progeny.</title>
        <authorList>
            <person name="Scaglione D."/>
            <person name="Reyes-Chin-Wo S."/>
            <person name="Acquadro A."/>
            <person name="Froenicke L."/>
            <person name="Portis E."/>
            <person name="Beitel C."/>
            <person name="Tirone M."/>
            <person name="Mauro R."/>
            <person name="Lo Monaco A."/>
            <person name="Mauromicale G."/>
            <person name="Faccioli P."/>
            <person name="Cattivelli L."/>
            <person name="Rieseberg L."/>
            <person name="Michelmore R."/>
            <person name="Lanteri S."/>
        </authorList>
    </citation>
    <scope>NUCLEOTIDE SEQUENCE [LARGE SCALE GENOMIC DNA]</scope>
    <source>
        <strain evidence="1">2C</strain>
    </source>
</reference>
<keyword evidence="2" id="KW-1185">Reference proteome</keyword>
<dbReference type="Proteomes" id="UP000243975">
    <property type="component" value="Unassembled WGS sequence"/>
</dbReference>
<feature type="non-terminal residue" evidence="1">
    <location>
        <position position="154"/>
    </location>
</feature>
<organism evidence="1 2">
    <name type="scientific">Cynara cardunculus var. scolymus</name>
    <name type="common">Globe artichoke</name>
    <name type="synonym">Cynara scolymus</name>
    <dbReference type="NCBI Taxonomy" id="59895"/>
    <lineage>
        <taxon>Eukaryota</taxon>
        <taxon>Viridiplantae</taxon>
        <taxon>Streptophyta</taxon>
        <taxon>Embryophyta</taxon>
        <taxon>Tracheophyta</taxon>
        <taxon>Spermatophyta</taxon>
        <taxon>Magnoliopsida</taxon>
        <taxon>eudicotyledons</taxon>
        <taxon>Gunneridae</taxon>
        <taxon>Pentapetalae</taxon>
        <taxon>asterids</taxon>
        <taxon>campanulids</taxon>
        <taxon>Asterales</taxon>
        <taxon>Asteraceae</taxon>
        <taxon>Carduoideae</taxon>
        <taxon>Cardueae</taxon>
        <taxon>Carduinae</taxon>
        <taxon>Cynara</taxon>
    </lineage>
</organism>
<evidence type="ECO:0008006" key="3">
    <source>
        <dbReference type="Google" id="ProtNLM"/>
    </source>
</evidence>
<gene>
    <name evidence="1" type="ORF">Ccrd_008417</name>
</gene>
<protein>
    <recommendedName>
        <fullName evidence="3">Reverse transcriptase zinc-binding domain-containing protein</fullName>
    </recommendedName>
</protein>
<feature type="non-terminal residue" evidence="1">
    <location>
        <position position="1"/>
    </location>
</feature>
<sequence length="154" mass="17635">LASASQKASDQKQSLKKRCGLLSFLCPLCECTEEDEEHLFIGCSISRKLLKDLCIWWKVDKDNSEVAGTSMCKKAFIGVVYGFFWIIWNLRNRKIFVAPSQNSATFLAGQLQTYSFFWFKNRVLKGVLVNSWIEWCNSPHVLFLACTLYLLASC</sequence>
<evidence type="ECO:0000313" key="2">
    <source>
        <dbReference type="Proteomes" id="UP000243975"/>
    </source>
</evidence>
<evidence type="ECO:0000313" key="1">
    <source>
        <dbReference type="EMBL" id="KVH89583.1"/>
    </source>
</evidence>
<dbReference type="EMBL" id="LEKV01005196">
    <property type="protein sequence ID" value="KVH89583.1"/>
    <property type="molecule type" value="Genomic_DNA"/>
</dbReference>